<dbReference type="AlphaFoldDB" id="A0A1H2PP83"/>
<dbReference type="SMART" id="SM00091">
    <property type="entry name" value="PAS"/>
    <property type="match status" value="1"/>
</dbReference>
<dbReference type="STRING" id="1770053.SAMN05216551_10598"/>
<keyword evidence="3" id="KW-0902">Two-component regulatory system</keyword>
<dbReference type="NCBIfam" id="TIGR00229">
    <property type="entry name" value="sensory_box"/>
    <property type="match status" value="1"/>
</dbReference>
<feature type="domain" description="PAS" evidence="5">
    <location>
        <begin position="13"/>
        <end position="58"/>
    </location>
</feature>
<dbReference type="Gene3D" id="3.30.565.10">
    <property type="entry name" value="Histidine kinase-like ATPase, C-terminal domain"/>
    <property type="match status" value="1"/>
</dbReference>
<evidence type="ECO:0000256" key="1">
    <source>
        <dbReference type="ARBA" id="ARBA00022679"/>
    </source>
</evidence>
<feature type="domain" description="Histidine kinase" evidence="4">
    <location>
        <begin position="163"/>
        <end position="370"/>
    </location>
</feature>
<evidence type="ECO:0000313" key="8">
    <source>
        <dbReference type="Proteomes" id="UP000243719"/>
    </source>
</evidence>
<dbReference type="InterPro" id="IPR035965">
    <property type="entry name" value="PAS-like_dom_sf"/>
</dbReference>
<dbReference type="InterPro" id="IPR036890">
    <property type="entry name" value="HATPase_C_sf"/>
</dbReference>
<dbReference type="PROSITE" id="PS50112">
    <property type="entry name" value="PAS"/>
    <property type="match status" value="1"/>
</dbReference>
<name>A0A1H2PP83_9BURK</name>
<dbReference type="SUPFAM" id="SSF55785">
    <property type="entry name" value="PYP-like sensor domain (PAS domain)"/>
    <property type="match status" value="1"/>
</dbReference>
<dbReference type="GO" id="GO:0046983">
    <property type="term" value="F:protein dimerization activity"/>
    <property type="evidence" value="ECO:0007669"/>
    <property type="project" value="InterPro"/>
</dbReference>
<keyword evidence="2" id="KW-0418">Kinase</keyword>
<feature type="domain" description="PAC" evidence="6">
    <location>
        <begin position="91"/>
        <end position="141"/>
    </location>
</feature>
<dbReference type="PROSITE" id="PS50113">
    <property type="entry name" value="PAC"/>
    <property type="match status" value="1"/>
</dbReference>
<evidence type="ECO:0000259" key="4">
    <source>
        <dbReference type="PROSITE" id="PS50109"/>
    </source>
</evidence>
<sequence length="373" mass="40855">MGAGSEPQRLHLDQARLAGIIRSAMEAIITIDATQTIVIFNPMAEKLFRCTAAEAVGEPLDRFIPARYRAAHRGQVAGFGQTGVTERSMGKQLPLRALRADGEEFPIEASISQLGEGDAKLYTVMLRDITERMRGEAELRASRNALQQLSGSLQSAREEEKQRIARELHDDLGQRLTALKMDLSLHEADIQANADRATLLEQTAAMQRLIDATVASLRRISADLRPIMLDDLGLSAALEWLVHDFERRYALDVTLDADEDLDCPPATATAVFRIVQEGLNNIARHAGASRVAIALAAVDGQWQLCLRDDGHGVAPEALRALENGMNQEGRIAHFGLLGIRERVRLLGGEVAFSHPADGGFQILARLPQAEVQR</sequence>
<dbReference type="SUPFAM" id="SSF55874">
    <property type="entry name" value="ATPase domain of HSP90 chaperone/DNA topoisomerase II/histidine kinase"/>
    <property type="match status" value="1"/>
</dbReference>
<dbReference type="SMART" id="SM00387">
    <property type="entry name" value="HATPase_c"/>
    <property type="match status" value="1"/>
</dbReference>
<proteinExistence type="predicted"/>
<evidence type="ECO:0000259" key="6">
    <source>
        <dbReference type="PROSITE" id="PS50113"/>
    </source>
</evidence>
<evidence type="ECO:0000256" key="3">
    <source>
        <dbReference type="ARBA" id="ARBA00023012"/>
    </source>
</evidence>
<dbReference type="RefSeq" id="WP_091907600.1">
    <property type="nucleotide sequence ID" value="NZ_FNLO01000005.1"/>
</dbReference>
<dbReference type="PANTHER" id="PTHR24421">
    <property type="entry name" value="NITRATE/NITRITE SENSOR PROTEIN NARX-RELATED"/>
    <property type="match status" value="1"/>
</dbReference>
<dbReference type="EMBL" id="FNLO01000005">
    <property type="protein sequence ID" value="SDV48448.1"/>
    <property type="molecule type" value="Genomic_DNA"/>
</dbReference>
<reference evidence="8" key="1">
    <citation type="submission" date="2016-09" db="EMBL/GenBank/DDBJ databases">
        <authorList>
            <person name="Varghese N."/>
            <person name="Submissions S."/>
        </authorList>
    </citation>
    <scope>NUCLEOTIDE SEQUENCE [LARGE SCALE GENOMIC DNA]</scope>
    <source>
        <strain evidence="8">JS23</strain>
    </source>
</reference>
<dbReference type="InterPro" id="IPR011712">
    <property type="entry name" value="Sig_transdc_His_kin_sub3_dim/P"/>
</dbReference>
<dbReference type="InterPro" id="IPR000014">
    <property type="entry name" value="PAS"/>
</dbReference>
<evidence type="ECO:0000259" key="5">
    <source>
        <dbReference type="PROSITE" id="PS50112"/>
    </source>
</evidence>
<accession>A0A1H2PP83</accession>
<evidence type="ECO:0000313" key="7">
    <source>
        <dbReference type="EMBL" id="SDV48448.1"/>
    </source>
</evidence>
<dbReference type="InterPro" id="IPR005467">
    <property type="entry name" value="His_kinase_dom"/>
</dbReference>
<dbReference type="InterPro" id="IPR050482">
    <property type="entry name" value="Sensor_HK_TwoCompSys"/>
</dbReference>
<dbReference type="InterPro" id="IPR000700">
    <property type="entry name" value="PAS-assoc_C"/>
</dbReference>
<dbReference type="Pfam" id="PF02518">
    <property type="entry name" value="HATPase_c"/>
    <property type="match status" value="1"/>
</dbReference>
<organism evidence="7 8">
    <name type="scientific">Chitinasiproducens palmae</name>
    <dbReference type="NCBI Taxonomy" id="1770053"/>
    <lineage>
        <taxon>Bacteria</taxon>
        <taxon>Pseudomonadati</taxon>
        <taxon>Pseudomonadota</taxon>
        <taxon>Betaproteobacteria</taxon>
        <taxon>Burkholderiales</taxon>
        <taxon>Burkholderiaceae</taxon>
        <taxon>Chitinasiproducens</taxon>
    </lineage>
</organism>
<dbReference type="GO" id="GO:0000155">
    <property type="term" value="F:phosphorelay sensor kinase activity"/>
    <property type="evidence" value="ECO:0007669"/>
    <property type="project" value="InterPro"/>
</dbReference>
<dbReference type="CDD" id="cd00130">
    <property type="entry name" value="PAS"/>
    <property type="match status" value="1"/>
</dbReference>
<dbReference type="InterPro" id="IPR003594">
    <property type="entry name" value="HATPase_dom"/>
</dbReference>
<evidence type="ECO:0000256" key="2">
    <source>
        <dbReference type="ARBA" id="ARBA00022777"/>
    </source>
</evidence>
<gene>
    <name evidence="7" type="ORF">SAMN05216551_10598</name>
</gene>
<dbReference type="OrthoDB" id="9813412at2"/>
<keyword evidence="8" id="KW-1185">Reference proteome</keyword>
<dbReference type="Pfam" id="PF07730">
    <property type="entry name" value="HisKA_3"/>
    <property type="match status" value="1"/>
</dbReference>
<keyword evidence="1" id="KW-0808">Transferase</keyword>
<dbReference type="GO" id="GO:0016020">
    <property type="term" value="C:membrane"/>
    <property type="evidence" value="ECO:0007669"/>
    <property type="project" value="InterPro"/>
</dbReference>
<dbReference type="Gene3D" id="3.30.450.20">
    <property type="entry name" value="PAS domain"/>
    <property type="match status" value="1"/>
</dbReference>
<dbReference type="Pfam" id="PF13426">
    <property type="entry name" value="PAS_9"/>
    <property type="match status" value="1"/>
</dbReference>
<dbReference type="PANTHER" id="PTHR24421:SF59">
    <property type="entry name" value="OXYGEN SENSOR HISTIDINE KINASE NREB"/>
    <property type="match status" value="1"/>
</dbReference>
<dbReference type="CDD" id="cd16917">
    <property type="entry name" value="HATPase_UhpB-NarQ-NarX-like"/>
    <property type="match status" value="1"/>
</dbReference>
<dbReference type="PROSITE" id="PS50109">
    <property type="entry name" value="HIS_KIN"/>
    <property type="match status" value="1"/>
</dbReference>
<dbReference type="Gene3D" id="1.20.5.1930">
    <property type="match status" value="1"/>
</dbReference>
<protein>
    <submittedName>
        <fullName evidence="7">PAS domain S-box-containing protein</fullName>
    </submittedName>
</protein>
<dbReference type="Proteomes" id="UP000243719">
    <property type="component" value="Unassembled WGS sequence"/>
</dbReference>